<gene>
    <name evidence="2" type="ORF">COU18_00830</name>
</gene>
<evidence type="ECO:0000259" key="1">
    <source>
        <dbReference type="Pfam" id="PF12697"/>
    </source>
</evidence>
<evidence type="ECO:0000313" key="3">
    <source>
        <dbReference type="Proteomes" id="UP000231192"/>
    </source>
</evidence>
<comment type="caution">
    <text evidence="2">The sequence shown here is derived from an EMBL/GenBank/DDBJ whole genome shotgun (WGS) entry which is preliminary data.</text>
</comment>
<accession>A0A2H0UBY7</accession>
<protein>
    <recommendedName>
        <fullName evidence="1">AB hydrolase-1 domain-containing protein</fullName>
    </recommendedName>
</protein>
<dbReference type="InterPro" id="IPR029058">
    <property type="entry name" value="AB_hydrolase_fold"/>
</dbReference>
<dbReference type="AlphaFoldDB" id="A0A2H0UBY7"/>
<sequence length="291" mass="32079">MPRARPRLHSASAYQALAGGRTEVAESEVGYDRQVKVIVQNIATEYTDEGLSASRQGEGMTLLMLPGWMNTIRDFDALASRLVSTYRIVRLDFPGFKGGTEAPPSDWGVKEYAAFVRAFIEKIGLTSYVLIGHSFGGRVAIRGVGEGTLHPSRLILIASAGIAKHRTFRNRAFTVLAKVAKILMLVPPLSLWRAQLRKKLYKKLGSDYLAAGALSNMYLKVIREDLQEYARKISIPTLLIWGSDDDMVPLSDGMLFNSLIKGSQLEVFPGVGHSPHVDCAEEVAKLIEQFV</sequence>
<evidence type="ECO:0000313" key="2">
    <source>
        <dbReference type="EMBL" id="PIR83943.1"/>
    </source>
</evidence>
<dbReference type="Gene3D" id="3.40.50.1820">
    <property type="entry name" value="alpha/beta hydrolase"/>
    <property type="match status" value="1"/>
</dbReference>
<dbReference type="GO" id="GO:0016020">
    <property type="term" value="C:membrane"/>
    <property type="evidence" value="ECO:0007669"/>
    <property type="project" value="TreeGrafter"/>
</dbReference>
<dbReference type="PANTHER" id="PTHR43798">
    <property type="entry name" value="MONOACYLGLYCEROL LIPASE"/>
    <property type="match status" value="1"/>
</dbReference>
<dbReference type="EMBL" id="PFBK01000003">
    <property type="protein sequence ID" value="PIR83943.1"/>
    <property type="molecule type" value="Genomic_DNA"/>
</dbReference>
<feature type="domain" description="AB hydrolase-1" evidence="1">
    <location>
        <begin position="62"/>
        <end position="285"/>
    </location>
</feature>
<dbReference type="Pfam" id="PF12697">
    <property type="entry name" value="Abhydrolase_6"/>
    <property type="match status" value="1"/>
</dbReference>
<organism evidence="2 3">
    <name type="scientific">Candidatus Kaiserbacteria bacterium CG10_big_fil_rev_8_21_14_0_10_51_14</name>
    <dbReference type="NCBI Taxonomy" id="1974610"/>
    <lineage>
        <taxon>Bacteria</taxon>
        <taxon>Candidatus Kaiseribacteriota</taxon>
    </lineage>
</organism>
<dbReference type="PRINTS" id="PR00111">
    <property type="entry name" value="ABHYDROLASE"/>
</dbReference>
<proteinExistence type="predicted"/>
<dbReference type="PANTHER" id="PTHR43798:SF33">
    <property type="entry name" value="HYDROLASE, PUTATIVE (AFU_ORTHOLOGUE AFUA_2G14860)-RELATED"/>
    <property type="match status" value="1"/>
</dbReference>
<dbReference type="InterPro" id="IPR000073">
    <property type="entry name" value="AB_hydrolase_1"/>
</dbReference>
<dbReference type="Proteomes" id="UP000231192">
    <property type="component" value="Unassembled WGS sequence"/>
</dbReference>
<dbReference type="SUPFAM" id="SSF53474">
    <property type="entry name" value="alpha/beta-Hydrolases"/>
    <property type="match status" value="1"/>
</dbReference>
<reference evidence="3" key="1">
    <citation type="submission" date="2017-09" db="EMBL/GenBank/DDBJ databases">
        <title>Depth-based differentiation of microbial function through sediment-hosted aquifers and enrichment of novel symbionts in the deep terrestrial subsurface.</title>
        <authorList>
            <person name="Probst A.J."/>
            <person name="Ladd B."/>
            <person name="Jarett J.K."/>
            <person name="Geller-Mcgrath D.E."/>
            <person name="Sieber C.M.K."/>
            <person name="Emerson J.B."/>
            <person name="Anantharaman K."/>
            <person name="Thomas B.C."/>
            <person name="Malmstrom R."/>
            <person name="Stieglmeier M."/>
            <person name="Klingl A."/>
            <person name="Woyke T."/>
            <person name="Ryan C.M."/>
            <person name="Banfield J.F."/>
        </authorList>
    </citation>
    <scope>NUCLEOTIDE SEQUENCE [LARGE SCALE GENOMIC DNA]</scope>
</reference>
<dbReference type="InterPro" id="IPR050266">
    <property type="entry name" value="AB_hydrolase_sf"/>
</dbReference>
<name>A0A2H0UBY7_9BACT</name>